<dbReference type="SMART" id="SM01298">
    <property type="entry name" value="KapB"/>
    <property type="match status" value="1"/>
</dbReference>
<dbReference type="Pfam" id="PF08810">
    <property type="entry name" value="KapB"/>
    <property type="match status" value="1"/>
</dbReference>
<keyword evidence="1" id="KW-0808">Transferase</keyword>
<organism evidence="1 2">
    <name type="scientific">Shouchella lonarensis</name>
    <dbReference type="NCBI Taxonomy" id="1464122"/>
    <lineage>
        <taxon>Bacteria</taxon>
        <taxon>Bacillati</taxon>
        <taxon>Bacillota</taxon>
        <taxon>Bacilli</taxon>
        <taxon>Bacillales</taxon>
        <taxon>Bacillaceae</taxon>
        <taxon>Shouchella</taxon>
    </lineage>
</organism>
<dbReference type="SUPFAM" id="SSF141251">
    <property type="entry name" value="Kinase-associated protein B-like"/>
    <property type="match status" value="1"/>
</dbReference>
<dbReference type="STRING" id="1464122.SAMN05421737_103243"/>
<dbReference type="RefSeq" id="WP_090775083.1">
    <property type="nucleotide sequence ID" value="NZ_FMYM01000003.1"/>
</dbReference>
<dbReference type="Gene3D" id="2.30.30.430">
    <property type="entry name" value="Kinase associated protein B domain"/>
    <property type="match status" value="1"/>
</dbReference>
<dbReference type="GO" id="GO:0016301">
    <property type="term" value="F:kinase activity"/>
    <property type="evidence" value="ECO:0007669"/>
    <property type="project" value="UniProtKB-KW"/>
</dbReference>
<dbReference type="InterPro" id="IPR038080">
    <property type="entry name" value="KapB_sf"/>
</dbReference>
<evidence type="ECO:0000313" key="2">
    <source>
        <dbReference type="Proteomes" id="UP000242662"/>
    </source>
</evidence>
<keyword evidence="1" id="KW-0418">Kinase</keyword>
<accession>A0A1G6HE68</accession>
<dbReference type="EMBL" id="FMYM01000003">
    <property type="protein sequence ID" value="SDB92607.1"/>
    <property type="molecule type" value="Genomic_DNA"/>
</dbReference>
<dbReference type="InterPro" id="IPR014916">
    <property type="entry name" value="KapB"/>
</dbReference>
<gene>
    <name evidence="1" type="ORF">SAMN05421737_103243</name>
</gene>
<dbReference type="Proteomes" id="UP000242662">
    <property type="component" value="Unassembled WGS sequence"/>
</dbReference>
<reference evidence="2" key="1">
    <citation type="submission" date="2016-09" db="EMBL/GenBank/DDBJ databases">
        <authorList>
            <person name="Varghese N."/>
            <person name="Submissions S."/>
        </authorList>
    </citation>
    <scope>NUCLEOTIDE SEQUENCE [LARGE SCALE GENOMIC DNA]</scope>
    <source>
        <strain evidence="2">25nlg</strain>
    </source>
</reference>
<dbReference type="OrthoDB" id="2407789at2"/>
<sequence length="132" mass="15343">MEKLVQAKYKTGRYIGKLLTIEEENARALIQVLAVLRHPNQGDLHHPKQIDVPLFHQRKALAYLEKTWVPDSTVKPYTEEVPDYAASLQTAWCKQMDDLKKDEDNAWCKQSIAALVLLRKEYKFPHNEGRLD</sequence>
<name>A0A1G6HE68_9BACI</name>
<keyword evidence="2" id="KW-1185">Reference proteome</keyword>
<protein>
    <submittedName>
        <fullName evidence="1">Kinase-associated protein B</fullName>
    </submittedName>
</protein>
<evidence type="ECO:0000313" key="1">
    <source>
        <dbReference type="EMBL" id="SDB92607.1"/>
    </source>
</evidence>
<dbReference type="AlphaFoldDB" id="A0A1G6HE68"/>
<proteinExistence type="predicted"/>